<dbReference type="SUPFAM" id="SSF55781">
    <property type="entry name" value="GAF domain-like"/>
    <property type="match status" value="1"/>
</dbReference>
<dbReference type="PANTHER" id="PTHR38765">
    <property type="entry name" value="DUF484 DOMAIN-CONTAINING PROTEIN"/>
    <property type="match status" value="1"/>
</dbReference>
<comment type="caution">
    <text evidence="2">The sequence shown here is derived from an EMBL/GenBank/DDBJ whole genome shotgun (WGS) entry which is preliminary data.</text>
</comment>
<accession>A0ABU9BG53</accession>
<protein>
    <submittedName>
        <fullName evidence="2">DUF484 family protein</fullName>
    </submittedName>
</protein>
<gene>
    <name evidence="2" type="ORF">AACH11_23490</name>
</gene>
<evidence type="ECO:0000313" key="3">
    <source>
        <dbReference type="Proteomes" id="UP001368500"/>
    </source>
</evidence>
<evidence type="ECO:0000313" key="2">
    <source>
        <dbReference type="EMBL" id="MEK8028931.1"/>
    </source>
</evidence>
<evidence type="ECO:0000256" key="1">
    <source>
        <dbReference type="SAM" id="Coils"/>
    </source>
</evidence>
<keyword evidence="3" id="KW-1185">Reference proteome</keyword>
<dbReference type="InterPro" id="IPR007435">
    <property type="entry name" value="DUF484"/>
</dbReference>
<name>A0ABU9BG53_9BURK</name>
<dbReference type="EMBL" id="JBBUTF010000034">
    <property type="protein sequence ID" value="MEK8028931.1"/>
    <property type="molecule type" value="Genomic_DNA"/>
</dbReference>
<dbReference type="Pfam" id="PF04340">
    <property type="entry name" value="DUF484"/>
    <property type="match status" value="1"/>
</dbReference>
<keyword evidence="1" id="KW-0175">Coiled coil</keyword>
<dbReference type="Gene3D" id="3.30.450.40">
    <property type="match status" value="1"/>
</dbReference>
<proteinExistence type="predicted"/>
<dbReference type="Proteomes" id="UP001368500">
    <property type="component" value="Unassembled WGS sequence"/>
</dbReference>
<reference evidence="2 3" key="1">
    <citation type="submission" date="2024-04" db="EMBL/GenBank/DDBJ databases">
        <title>Novel species of the genus Ideonella isolated from streams.</title>
        <authorList>
            <person name="Lu H."/>
        </authorList>
    </citation>
    <scope>NUCLEOTIDE SEQUENCE [LARGE SCALE GENOMIC DNA]</scope>
    <source>
        <strain evidence="2 3">BYS139W</strain>
    </source>
</reference>
<feature type="coiled-coil region" evidence="1">
    <location>
        <begin position="44"/>
        <end position="71"/>
    </location>
</feature>
<dbReference type="RefSeq" id="WP_341376719.1">
    <property type="nucleotide sequence ID" value="NZ_JBBUTF010000034.1"/>
</dbReference>
<organism evidence="2 3">
    <name type="scientific">Pseudaquabacterium rugosum</name>
    <dbReference type="NCBI Taxonomy" id="2984194"/>
    <lineage>
        <taxon>Bacteria</taxon>
        <taxon>Pseudomonadati</taxon>
        <taxon>Pseudomonadota</taxon>
        <taxon>Betaproteobacteria</taxon>
        <taxon>Burkholderiales</taxon>
        <taxon>Sphaerotilaceae</taxon>
        <taxon>Pseudaquabacterium</taxon>
    </lineage>
</organism>
<dbReference type="PANTHER" id="PTHR38765:SF1">
    <property type="entry name" value="DUF484 DOMAIN-CONTAINING PROTEIN"/>
    <property type="match status" value="1"/>
</dbReference>
<dbReference type="InterPro" id="IPR029016">
    <property type="entry name" value="GAF-like_dom_sf"/>
</dbReference>
<sequence>MTLQPGITEQEIANYLANTPAFFERHAELLASVQLTSPHGQRAVSLQERQMEMLRERIKAQEQRAVEMIRHGNENLAIADRLHRFTCELLRVDTPDTLPEVVVRAARHQFMIPQATLRLWGVRAELATRAYAQDVSDDLRAFVTSMGQPYCGVNAGFEAVGWLAEPTQVASVAMVPLRQRGAESSFGLLVLASPDATRYTADMGTEFLQRLGEACGSALGRLLPPAAA</sequence>